<dbReference type="Proteomes" id="UP000593892">
    <property type="component" value="Chromosome"/>
</dbReference>
<evidence type="ECO:0000259" key="1">
    <source>
        <dbReference type="Pfam" id="PF00248"/>
    </source>
</evidence>
<evidence type="ECO:0000313" key="3">
    <source>
        <dbReference type="Proteomes" id="UP000593892"/>
    </source>
</evidence>
<dbReference type="InterPro" id="IPR023210">
    <property type="entry name" value="NADP_OxRdtase_dom"/>
</dbReference>
<protein>
    <submittedName>
        <fullName evidence="2">Aldo/keto reductase</fullName>
    </submittedName>
</protein>
<dbReference type="Gene3D" id="3.20.20.100">
    <property type="entry name" value="NADP-dependent oxidoreductase domain"/>
    <property type="match status" value="1"/>
</dbReference>
<dbReference type="InterPro" id="IPR036812">
    <property type="entry name" value="NAD(P)_OxRdtase_dom_sf"/>
</dbReference>
<dbReference type="PANTHER" id="PTHR43312:SF1">
    <property type="entry name" value="NADP-DEPENDENT OXIDOREDUCTASE DOMAIN-CONTAINING PROTEIN"/>
    <property type="match status" value="1"/>
</dbReference>
<dbReference type="InterPro" id="IPR053135">
    <property type="entry name" value="AKR2_Oxidoreductase"/>
</dbReference>
<dbReference type="RefSeq" id="WP_194448445.1">
    <property type="nucleotide sequence ID" value="NZ_CP063849.1"/>
</dbReference>
<gene>
    <name evidence="2" type="ORF">IRI77_28935</name>
</gene>
<dbReference type="EMBL" id="CP063849">
    <property type="protein sequence ID" value="QOY86776.1"/>
    <property type="molecule type" value="Genomic_DNA"/>
</dbReference>
<sequence length="273" mass="30763">MQDSDFLRHNLGAGNWPVFRLGLSASYRPGERTVRCALDHGMNYLFAYAIDTNMTGVVRGMNADQREKVILATGSYNWIIGHTSLRKSLENALRRYKTDYIDVFHFLGVLKPKEFPPRIQEELAALRADGKVRATAISCHHRKFAGELAARGTVDALMVRYNAAHPGAETEVFPHIAAHKTGVISYTATRWRRLLARPQGWPANEPVATAGQCYRFVLSNPNVDVALTAPSNERQLLENLREVERGPLPEDEMAYLRRFGAYVHDHAGWFMGQ</sequence>
<accession>A0A7S7NNC0</accession>
<keyword evidence="3" id="KW-1185">Reference proteome</keyword>
<evidence type="ECO:0000313" key="2">
    <source>
        <dbReference type="EMBL" id="QOY86776.1"/>
    </source>
</evidence>
<dbReference type="AlphaFoldDB" id="A0A7S7NNC0"/>
<dbReference type="PANTHER" id="PTHR43312">
    <property type="entry name" value="D-THREO-ALDOSE 1-DEHYDROGENASE"/>
    <property type="match status" value="1"/>
</dbReference>
<dbReference type="Pfam" id="PF00248">
    <property type="entry name" value="Aldo_ket_red"/>
    <property type="match status" value="1"/>
</dbReference>
<feature type="domain" description="NADP-dependent oxidoreductase" evidence="1">
    <location>
        <begin position="23"/>
        <end position="188"/>
    </location>
</feature>
<proteinExistence type="predicted"/>
<organism evidence="2 3">
    <name type="scientific">Paludibaculum fermentans</name>
    <dbReference type="NCBI Taxonomy" id="1473598"/>
    <lineage>
        <taxon>Bacteria</taxon>
        <taxon>Pseudomonadati</taxon>
        <taxon>Acidobacteriota</taxon>
        <taxon>Terriglobia</taxon>
        <taxon>Bryobacterales</taxon>
        <taxon>Bryobacteraceae</taxon>
        <taxon>Paludibaculum</taxon>
    </lineage>
</organism>
<dbReference type="KEGG" id="pfer:IRI77_28935"/>
<reference evidence="2 3" key="1">
    <citation type="submission" date="2020-10" db="EMBL/GenBank/DDBJ databases">
        <title>Complete genome sequence of Paludibaculum fermentans P105T, a facultatively anaerobic acidobacterium capable of dissimilatory Fe(III) reduction.</title>
        <authorList>
            <person name="Dedysh S.N."/>
            <person name="Beletsky A.V."/>
            <person name="Kulichevskaya I.S."/>
            <person name="Mardanov A.V."/>
            <person name="Ravin N.V."/>
        </authorList>
    </citation>
    <scope>NUCLEOTIDE SEQUENCE [LARGE SCALE GENOMIC DNA]</scope>
    <source>
        <strain evidence="2 3">P105</strain>
    </source>
</reference>
<dbReference type="SUPFAM" id="SSF51430">
    <property type="entry name" value="NAD(P)-linked oxidoreductase"/>
    <property type="match status" value="1"/>
</dbReference>
<name>A0A7S7NNC0_PALFE</name>